<feature type="region of interest" description="Disordered" evidence="1">
    <location>
        <begin position="1"/>
        <end position="20"/>
    </location>
</feature>
<proteinExistence type="predicted"/>
<reference evidence="2 3" key="1">
    <citation type="submission" date="2018-06" db="EMBL/GenBank/DDBJ databases">
        <title>Genome Sequence of the Brown Rot Fungal Pathogen Monilinia fructigena.</title>
        <authorList>
            <person name="Landi L."/>
            <person name="De Miccolis Angelini R.M."/>
            <person name="Pollastro S."/>
            <person name="Abate D."/>
            <person name="Faretra F."/>
            <person name="Romanazzi G."/>
        </authorList>
    </citation>
    <scope>NUCLEOTIDE SEQUENCE [LARGE SCALE GENOMIC DNA]</scope>
    <source>
        <strain evidence="2 3">Mfrg269</strain>
    </source>
</reference>
<evidence type="ECO:0000313" key="3">
    <source>
        <dbReference type="Proteomes" id="UP000249056"/>
    </source>
</evidence>
<evidence type="ECO:0000313" key="2">
    <source>
        <dbReference type="EMBL" id="RAL61030.1"/>
    </source>
</evidence>
<keyword evidence="3" id="KW-1185">Reference proteome</keyword>
<comment type="caution">
    <text evidence="2">The sequence shown here is derived from an EMBL/GenBank/DDBJ whole genome shotgun (WGS) entry which is preliminary data.</text>
</comment>
<accession>A0A395IL81</accession>
<dbReference type="OrthoDB" id="3449344at2759"/>
<sequence>MLPQDSANVNGIPGLQPDNPVPLPEPIDTCTDVFCIAEKQPVYNATSGNCECEWISGLEPKDTIPFPEPLKAEVDAKAKPKPGNLKLIESCRDIFCIAEKHPVYNATSGRCECEWIDGFGPASSKL</sequence>
<dbReference type="EMBL" id="QKRW01000035">
    <property type="protein sequence ID" value="RAL61030.1"/>
    <property type="molecule type" value="Genomic_DNA"/>
</dbReference>
<name>A0A395IL81_9HELO</name>
<organism evidence="2 3">
    <name type="scientific">Monilinia fructigena</name>
    <dbReference type="NCBI Taxonomy" id="38457"/>
    <lineage>
        <taxon>Eukaryota</taxon>
        <taxon>Fungi</taxon>
        <taxon>Dikarya</taxon>
        <taxon>Ascomycota</taxon>
        <taxon>Pezizomycotina</taxon>
        <taxon>Leotiomycetes</taxon>
        <taxon>Helotiales</taxon>
        <taxon>Sclerotiniaceae</taxon>
        <taxon>Monilinia</taxon>
    </lineage>
</organism>
<dbReference type="AlphaFoldDB" id="A0A395IL81"/>
<protein>
    <submittedName>
        <fullName evidence="2">Uncharacterized protein</fullName>
    </submittedName>
</protein>
<evidence type="ECO:0000256" key="1">
    <source>
        <dbReference type="SAM" id="MobiDB-lite"/>
    </source>
</evidence>
<gene>
    <name evidence="2" type="ORF">DID88_010126</name>
</gene>
<dbReference type="Proteomes" id="UP000249056">
    <property type="component" value="Unassembled WGS sequence"/>
</dbReference>